<feature type="transmembrane region" description="Helical" evidence="8">
    <location>
        <begin position="150"/>
        <end position="172"/>
    </location>
</feature>
<dbReference type="PANTHER" id="PTHR48022:SF31">
    <property type="entry name" value="HEXOSE TRANSPORTER"/>
    <property type="match status" value="1"/>
</dbReference>
<dbReference type="SUPFAM" id="SSF103473">
    <property type="entry name" value="MFS general substrate transporter"/>
    <property type="match status" value="1"/>
</dbReference>
<feature type="transmembrane region" description="Helical" evidence="8">
    <location>
        <begin position="178"/>
        <end position="200"/>
    </location>
</feature>
<evidence type="ECO:0000256" key="7">
    <source>
        <dbReference type="SAM" id="MobiDB-lite"/>
    </source>
</evidence>
<keyword evidence="5 8" id="KW-1133">Transmembrane helix</keyword>
<keyword evidence="4 8" id="KW-0812">Transmembrane</keyword>
<organism evidence="10 11">
    <name type="scientific">Salinomyces thailandicus</name>
    <dbReference type="NCBI Taxonomy" id="706561"/>
    <lineage>
        <taxon>Eukaryota</taxon>
        <taxon>Fungi</taxon>
        <taxon>Dikarya</taxon>
        <taxon>Ascomycota</taxon>
        <taxon>Pezizomycotina</taxon>
        <taxon>Dothideomycetes</taxon>
        <taxon>Dothideomycetidae</taxon>
        <taxon>Mycosphaerellales</taxon>
        <taxon>Teratosphaeriaceae</taxon>
        <taxon>Salinomyces</taxon>
    </lineage>
</organism>
<accession>A0A4U0TLK2</accession>
<dbReference type="AlphaFoldDB" id="A0A4U0TLK2"/>
<dbReference type="InterPro" id="IPR005828">
    <property type="entry name" value="MFS_sugar_transport-like"/>
</dbReference>
<dbReference type="PANTHER" id="PTHR48022">
    <property type="entry name" value="PLASTIDIC GLUCOSE TRANSPORTER 4"/>
    <property type="match status" value="1"/>
</dbReference>
<reference evidence="10 11" key="1">
    <citation type="submission" date="2017-03" db="EMBL/GenBank/DDBJ databases">
        <title>Genomes of endolithic fungi from Antarctica.</title>
        <authorList>
            <person name="Coleine C."/>
            <person name="Masonjones S."/>
            <person name="Stajich J.E."/>
        </authorList>
    </citation>
    <scope>NUCLEOTIDE SEQUENCE [LARGE SCALE GENOMIC DNA]</scope>
    <source>
        <strain evidence="10 11">CCFEE 6315</strain>
    </source>
</reference>
<dbReference type="PROSITE" id="PS00217">
    <property type="entry name" value="SUGAR_TRANSPORT_2"/>
    <property type="match status" value="1"/>
</dbReference>
<feature type="transmembrane region" description="Helical" evidence="8">
    <location>
        <begin position="336"/>
        <end position="356"/>
    </location>
</feature>
<evidence type="ECO:0000256" key="6">
    <source>
        <dbReference type="ARBA" id="ARBA00023136"/>
    </source>
</evidence>
<feature type="domain" description="Major facilitator superfamily (MFS) profile" evidence="9">
    <location>
        <begin position="23"/>
        <end position="428"/>
    </location>
</feature>
<feature type="transmembrane region" description="Helical" evidence="8">
    <location>
        <begin position="115"/>
        <end position="138"/>
    </location>
</feature>
<dbReference type="InterPro" id="IPR050360">
    <property type="entry name" value="MFS_Sugar_Transporters"/>
</dbReference>
<dbReference type="Proteomes" id="UP000308549">
    <property type="component" value="Unassembled WGS sequence"/>
</dbReference>
<gene>
    <name evidence="10" type="ORF">B0A50_07902</name>
</gene>
<feature type="transmembrane region" description="Helical" evidence="8">
    <location>
        <begin position="59"/>
        <end position="79"/>
    </location>
</feature>
<evidence type="ECO:0000313" key="11">
    <source>
        <dbReference type="Proteomes" id="UP000308549"/>
    </source>
</evidence>
<dbReference type="OrthoDB" id="6133115at2759"/>
<evidence type="ECO:0000256" key="3">
    <source>
        <dbReference type="ARBA" id="ARBA00022448"/>
    </source>
</evidence>
<comment type="subcellular location">
    <subcellularLocation>
        <location evidence="1">Membrane</location>
        <topology evidence="1">Multi-pass membrane protein</topology>
    </subcellularLocation>
</comment>
<dbReference type="GO" id="GO:0005351">
    <property type="term" value="F:carbohydrate:proton symporter activity"/>
    <property type="evidence" value="ECO:0007669"/>
    <property type="project" value="TreeGrafter"/>
</dbReference>
<comment type="caution">
    <text evidence="10">The sequence shown here is derived from an EMBL/GenBank/DDBJ whole genome shotgun (WGS) entry which is preliminary data.</text>
</comment>
<keyword evidence="3" id="KW-0813">Transport</keyword>
<sequence>MKPFRHELPAFVSNNSKLNCVFLVLTSAITSTTLGFDGSMMNGLNILPVYTEYFTLTAATTSLNTSAVWLGCIIASLVFGKIPDLVGRRHGMFIGSLINVIGAILQAAAQNIAMFVIARIIIGIGTGAASIAGPLYVAETLPLKYRAWGLGLFYDLWYVGGLIAAGVTYGTAKMDSTWAWRLPSALQGIFSLLSVVLVFFTPESPRWLQSQGRTEDALLALAQSHSNGDVLDEDVRVQMEEVRLQLTVEAANDKKVIVTQFMSSASMRKRIYLIVSLEINIILNAFCLVVALLGTPMADKLGRRWLAASSTAAPTILLFMVGGLTKAYGGSTYSPGIYGTIAVIFLFQGSYSFGWTPLTVLYPAEVLNYTIRSEGMAVYTFVSNAVGLFVTFVFPFALDAIGWKTYMINGAWDVLELVFILFYWVETRGRSLEAIDANLEGRVAHIEGIEVVMSDPRDEASRDRPKVQVGSQSVEVDGKSQI</sequence>
<feature type="transmembrane region" description="Helical" evidence="8">
    <location>
        <begin position="91"/>
        <end position="109"/>
    </location>
</feature>
<dbReference type="InterPro" id="IPR005829">
    <property type="entry name" value="Sugar_transporter_CS"/>
</dbReference>
<dbReference type="GO" id="GO:0016020">
    <property type="term" value="C:membrane"/>
    <property type="evidence" value="ECO:0007669"/>
    <property type="project" value="UniProtKB-SubCell"/>
</dbReference>
<evidence type="ECO:0000256" key="1">
    <source>
        <dbReference type="ARBA" id="ARBA00004141"/>
    </source>
</evidence>
<dbReference type="InterPro" id="IPR036259">
    <property type="entry name" value="MFS_trans_sf"/>
</dbReference>
<keyword evidence="11" id="KW-1185">Reference proteome</keyword>
<dbReference type="Pfam" id="PF00083">
    <property type="entry name" value="Sugar_tr"/>
    <property type="match status" value="1"/>
</dbReference>
<evidence type="ECO:0000256" key="8">
    <source>
        <dbReference type="SAM" id="Phobius"/>
    </source>
</evidence>
<feature type="transmembrane region" description="Helical" evidence="8">
    <location>
        <begin position="376"/>
        <end position="398"/>
    </location>
</feature>
<evidence type="ECO:0000256" key="4">
    <source>
        <dbReference type="ARBA" id="ARBA00022692"/>
    </source>
</evidence>
<dbReference type="EMBL" id="NAJL01000066">
    <property type="protein sequence ID" value="TKA22800.1"/>
    <property type="molecule type" value="Genomic_DNA"/>
</dbReference>
<evidence type="ECO:0000256" key="2">
    <source>
        <dbReference type="ARBA" id="ARBA00010992"/>
    </source>
</evidence>
<dbReference type="InterPro" id="IPR003663">
    <property type="entry name" value="Sugar/inositol_transpt"/>
</dbReference>
<comment type="similarity">
    <text evidence="2">Belongs to the major facilitator superfamily. Sugar transporter (TC 2.A.1.1) family.</text>
</comment>
<feature type="compositionally biased region" description="Polar residues" evidence="7">
    <location>
        <begin position="469"/>
        <end position="482"/>
    </location>
</feature>
<dbReference type="PROSITE" id="PS50850">
    <property type="entry name" value="MFS"/>
    <property type="match status" value="1"/>
</dbReference>
<keyword evidence="6 8" id="KW-0472">Membrane</keyword>
<name>A0A4U0TLK2_9PEZI</name>
<dbReference type="Gene3D" id="1.20.1250.20">
    <property type="entry name" value="MFS general substrate transporter like domains"/>
    <property type="match status" value="2"/>
</dbReference>
<dbReference type="PRINTS" id="PR00171">
    <property type="entry name" value="SUGRTRNSPORT"/>
</dbReference>
<feature type="region of interest" description="Disordered" evidence="7">
    <location>
        <begin position="456"/>
        <end position="482"/>
    </location>
</feature>
<evidence type="ECO:0000259" key="9">
    <source>
        <dbReference type="PROSITE" id="PS50850"/>
    </source>
</evidence>
<feature type="compositionally biased region" description="Basic and acidic residues" evidence="7">
    <location>
        <begin position="456"/>
        <end position="466"/>
    </location>
</feature>
<proteinExistence type="inferred from homology"/>
<feature type="transmembrane region" description="Helical" evidence="8">
    <location>
        <begin position="271"/>
        <end position="293"/>
    </location>
</feature>
<evidence type="ECO:0000313" key="10">
    <source>
        <dbReference type="EMBL" id="TKA22800.1"/>
    </source>
</evidence>
<dbReference type="InterPro" id="IPR020846">
    <property type="entry name" value="MFS_dom"/>
</dbReference>
<protein>
    <recommendedName>
        <fullName evidence="9">Major facilitator superfamily (MFS) profile domain-containing protein</fullName>
    </recommendedName>
</protein>
<evidence type="ECO:0000256" key="5">
    <source>
        <dbReference type="ARBA" id="ARBA00022989"/>
    </source>
</evidence>
<feature type="transmembrane region" description="Helical" evidence="8">
    <location>
        <begin position="305"/>
        <end position="324"/>
    </location>
</feature>